<comment type="caution">
    <text evidence="3">The sequence shown here is derived from an EMBL/GenBank/DDBJ whole genome shotgun (WGS) entry which is preliminary data.</text>
</comment>
<gene>
    <name evidence="3" type="ORF">CYMTET_37532</name>
</gene>
<evidence type="ECO:0000259" key="2">
    <source>
        <dbReference type="Pfam" id="PF24906"/>
    </source>
</evidence>
<sequence>MQFAEVHRNLEGEQGTLEDVLQQRAPLPETLNELLGRQLIRFFQDCGWYVGRVMGCSAHAVAGRVFRVRYTDGNEEDMLWGDLCPKLLPKQPGWKDLEFAISADAQGFFWAGQQPDLDPTPDDPPPAPAIQVGGGFNIPEATVARPTLPVGSVVAPPLHRGSPFVTMPGPSVPSRTSTRRSAWFPAPTRSVVTTPPVELIPPLGGRNLQAAPAVREVAAHKDLPGSPEEPQAAQHFAVQKPGGSDRRCQTEGCITSAVGSTPFCKAHGGGKRCQTEGCANSAADSTLLCRTHGGGKRCQAEGCTKAAAGSTLLCKAHGGGKRCHVQACPKAAAGSTAFCIAHGGGKRCETAGCDKAAIGRTIFCKAHGGGKICQFEACTTYAAGHTTFCVAHGGGKRCDAEGCPKAAQGSTSFCIVHGGGRRCQAEDCSKAARGGTVFCKAHGGGKRCGVEDCNKSAAGSDGYCRAHGGGKRCQAEDCSKPASGRTDFCLVHGGNRCQVEDCAKLSIGSTGFCRAHSDAFSGATSDAKSCQAQKCDHLAENSTGFCKAHAGEK</sequence>
<reference evidence="3 4" key="1">
    <citation type="journal article" date="2015" name="Genome Biol. Evol.">
        <title>Comparative Genomics of a Bacterivorous Green Alga Reveals Evolutionary Causalities and Consequences of Phago-Mixotrophic Mode of Nutrition.</title>
        <authorList>
            <person name="Burns J.A."/>
            <person name="Paasch A."/>
            <person name="Narechania A."/>
            <person name="Kim E."/>
        </authorList>
    </citation>
    <scope>NUCLEOTIDE SEQUENCE [LARGE SCALE GENOMIC DNA]</scope>
    <source>
        <strain evidence="3 4">PLY_AMNH</strain>
    </source>
</reference>
<feature type="domain" description="WRKY19-like zinc finger" evidence="2">
    <location>
        <begin position="295"/>
        <end position="319"/>
    </location>
</feature>
<feature type="domain" description="WRKY19-like zinc finger" evidence="2">
    <location>
        <begin position="395"/>
        <end position="419"/>
    </location>
</feature>
<feature type="domain" description="WRKY19-like zinc finger" evidence="2">
    <location>
        <begin position="246"/>
        <end position="269"/>
    </location>
</feature>
<dbReference type="InterPro" id="IPR056866">
    <property type="entry name" value="Znf_WRKY19"/>
</dbReference>
<feature type="region of interest" description="Disordered" evidence="1">
    <location>
        <begin position="222"/>
        <end position="246"/>
    </location>
</feature>
<evidence type="ECO:0000256" key="1">
    <source>
        <dbReference type="SAM" id="MobiDB-lite"/>
    </source>
</evidence>
<feature type="domain" description="WRKY19-like zinc finger" evidence="2">
    <location>
        <begin position="445"/>
        <end position="469"/>
    </location>
</feature>
<evidence type="ECO:0000313" key="4">
    <source>
        <dbReference type="Proteomes" id="UP001190700"/>
    </source>
</evidence>
<dbReference type="PANTHER" id="PTHR31827:SF1">
    <property type="entry name" value="EMB|CAB89363.1"/>
    <property type="match status" value="1"/>
</dbReference>
<accession>A0AAE0CF81</accession>
<keyword evidence="4" id="KW-1185">Reference proteome</keyword>
<protein>
    <recommendedName>
        <fullName evidence="2">WRKY19-like zinc finger domain-containing protein</fullName>
    </recommendedName>
</protein>
<proteinExistence type="predicted"/>
<dbReference type="EMBL" id="LGRX02024958">
    <property type="protein sequence ID" value="KAK3253204.1"/>
    <property type="molecule type" value="Genomic_DNA"/>
</dbReference>
<dbReference type="Proteomes" id="UP001190700">
    <property type="component" value="Unassembled WGS sequence"/>
</dbReference>
<feature type="domain" description="WRKY19-like zinc finger" evidence="2">
    <location>
        <begin position="470"/>
        <end position="494"/>
    </location>
</feature>
<organism evidence="3 4">
    <name type="scientific">Cymbomonas tetramitiformis</name>
    <dbReference type="NCBI Taxonomy" id="36881"/>
    <lineage>
        <taxon>Eukaryota</taxon>
        <taxon>Viridiplantae</taxon>
        <taxon>Chlorophyta</taxon>
        <taxon>Pyramimonadophyceae</taxon>
        <taxon>Pyramimonadales</taxon>
        <taxon>Pyramimonadaceae</taxon>
        <taxon>Cymbomonas</taxon>
    </lineage>
</organism>
<feature type="domain" description="WRKY19-like zinc finger" evidence="2">
    <location>
        <begin position="345"/>
        <end position="369"/>
    </location>
</feature>
<feature type="domain" description="WRKY19-like zinc finger" evidence="2">
    <location>
        <begin position="420"/>
        <end position="444"/>
    </location>
</feature>
<name>A0AAE0CF81_9CHLO</name>
<evidence type="ECO:0000313" key="3">
    <source>
        <dbReference type="EMBL" id="KAK3253204.1"/>
    </source>
</evidence>
<dbReference type="PANTHER" id="PTHR31827">
    <property type="entry name" value="EMB|CAB89363.1"/>
    <property type="match status" value="1"/>
</dbReference>
<dbReference type="AlphaFoldDB" id="A0AAE0CF81"/>
<dbReference type="Pfam" id="PF24906">
    <property type="entry name" value="Zf_WRKY19"/>
    <property type="match status" value="7"/>
</dbReference>